<protein>
    <submittedName>
        <fullName evidence="2">Uncharacterized protein</fullName>
    </submittedName>
</protein>
<dbReference type="Proteomes" id="UP000282125">
    <property type="component" value="Unassembled WGS sequence"/>
</dbReference>
<sequence>MSGGLGGNLRCLIPRFDGEIFSREWKDVLWDKFVMEAPRSSHGMPLIRVTMARARRQSSNTEGLPAIGSTAGLSARGVEPGARNKLQDSRQMA</sequence>
<evidence type="ECO:0000256" key="1">
    <source>
        <dbReference type="SAM" id="MobiDB-lite"/>
    </source>
</evidence>
<organism evidence="2 3">
    <name type="scientific">Falsigemmobacter faecalis</name>
    <dbReference type="NCBI Taxonomy" id="2488730"/>
    <lineage>
        <taxon>Bacteria</taxon>
        <taxon>Pseudomonadati</taxon>
        <taxon>Pseudomonadota</taxon>
        <taxon>Alphaproteobacteria</taxon>
        <taxon>Rhodobacterales</taxon>
        <taxon>Paracoccaceae</taxon>
        <taxon>Falsigemmobacter</taxon>
    </lineage>
</organism>
<reference evidence="2 3" key="1">
    <citation type="submission" date="2018-11" db="EMBL/GenBank/DDBJ databases">
        <title>Gemmobacter sp. nov., YIM 102744-1 draft genome.</title>
        <authorList>
            <person name="Li G."/>
            <person name="Jiang Y."/>
        </authorList>
    </citation>
    <scope>NUCLEOTIDE SEQUENCE [LARGE SCALE GENOMIC DNA]</scope>
    <source>
        <strain evidence="2 3">YIM 102744-1</strain>
    </source>
</reference>
<dbReference type="AlphaFoldDB" id="A0A3P3DG06"/>
<keyword evidence="3" id="KW-1185">Reference proteome</keyword>
<accession>A0A3P3DG06</accession>
<comment type="caution">
    <text evidence="2">The sequence shown here is derived from an EMBL/GenBank/DDBJ whole genome shotgun (WGS) entry which is preliminary data.</text>
</comment>
<feature type="region of interest" description="Disordered" evidence="1">
    <location>
        <begin position="57"/>
        <end position="93"/>
    </location>
</feature>
<dbReference type="EMBL" id="RRAZ01000029">
    <property type="protein sequence ID" value="RRH71478.1"/>
    <property type="molecule type" value="Genomic_DNA"/>
</dbReference>
<name>A0A3P3DG06_9RHOB</name>
<evidence type="ECO:0000313" key="3">
    <source>
        <dbReference type="Proteomes" id="UP000282125"/>
    </source>
</evidence>
<evidence type="ECO:0000313" key="2">
    <source>
        <dbReference type="EMBL" id="RRH71478.1"/>
    </source>
</evidence>
<proteinExistence type="predicted"/>
<gene>
    <name evidence="2" type="ORF">EG244_16095</name>
</gene>